<evidence type="ECO:0000256" key="1">
    <source>
        <dbReference type="ARBA" id="ARBA00006298"/>
    </source>
</evidence>
<dbReference type="AlphaFoldDB" id="A0A9N8VVY9"/>
<name>A0A9N8VVY9_9GLOM</name>
<dbReference type="Pfam" id="PF09797">
    <property type="entry name" value="NatB_MDM20"/>
    <property type="match status" value="1"/>
</dbReference>
<evidence type="ECO:0000313" key="3">
    <source>
        <dbReference type="Proteomes" id="UP000789831"/>
    </source>
</evidence>
<reference evidence="2" key="1">
    <citation type="submission" date="2021-06" db="EMBL/GenBank/DDBJ databases">
        <authorList>
            <person name="Kallberg Y."/>
            <person name="Tangrot J."/>
            <person name="Rosling A."/>
        </authorList>
    </citation>
    <scope>NUCLEOTIDE SEQUENCE</scope>
    <source>
        <strain evidence="2">MT106</strain>
    </source>
</reference>
<dbReference type="Proteomes" id="UP000789831">
    <property type="component" value="Unassembled WGS sequence"/>
</dbReference>
<comment type="similarity">
    <text evidence="1">Belongs to the MDM20/NAA25 family.</text>
</comment>
<accession>A0A9N8VVY9</accession>
<dbReference type="EMBL" id="CAJVPL010000190">
    <property type="protein sequence ID" value="CAG8462303.1"/>
    <property type="molecule type" value="Genomic_DNA"/>
</dbReference>
<gene>
    <name evidence="2" type="ORF">AGERDE_LOCUS2317</name>
</gene>
<dbReference type="OrthoDB" id="1874341at2759"/>
<evidence type="ECO:0000313" key="2">
    <source>
        <dbReference type="EMBL" id="CAG8462303.1"/>
    </source>
</evidence>
<keyword evidence="3" id="KW-1185">Reference proteome</keyword>
<dbReference type="PANTHER" id="PTHR22767:SF3">
    <property type="entry name" value="N-ALPHA-ACETYLTRANSFERASE 25, NATB AUXILIARY SUBUNIT"/>
    <property type="match status" value="1"/>
</dbReference>
<proteinExistence type="inferred from homology"/>
<sequence length="887" mass="101643">MSTNNDVLERKIRPIYDAIDSLNFKGALSQIAKLQKKQPDALILKSLKALVLDKTGKSSEALALCNEVKERKPTDETVLQSLTTVYRSLGKRQYLSMFDEEIVQLYENAAKILPGNEEIASHMFMAMVRNDDYKGQQQAALKLHKTFGTRTNRYLFWAIMSLILQAEQVPAAQSGIIMTLAERMMIKAVEEKRLEETEEVHLYCNVLLAQNKVKEALEVIEGDLGKRCKDDTEISRVKQELLLKLENWPSLHTISKNALSETNPDDWKSYLAYFESIFHINDENSSSTDGDSLDEARELIKSLQEKESQLATPRRGPYLAELEFNRRVILHNKGTIDEVSTSHIISYFLRFASKSCCFEDLQPYLQGFSGERAKKLIDEFNATIDDSPEDDKEKIKTIYKQINLHKIERYLGFTANFDSEKTINYVNKLWKLYQDSLQYGADLVETENQFGDEFVILCCHALIDEYKKKGNYTFVIQAVLLLEAALLKSKHNFQLQLLLIRLYQILGVHLRPMEIYRDMDIKHIQLDTMSHFIVARSSSLAFYKEALQSCKDTLPIYRSNILETPEMIVHAYKYGTYSKVKEFIEFRQELDNSLQRVLSNRESIRLEIIGAAQNTKQITDYFDEMDISDLHYNEKFCDSLRDNRDFEVMVNFNPVEKPPIEEMTRSSPKLDDICVDKAADEVSKLVTDLEELVGQKESQSLTAEEKLLGNIVTKLGSLYIAIKEGDNHQFSAAIEQLKIALDEAYANVISEVNLLEFSWSNINRLAIFLETTSYAVVGIKIMQKLLGAKSKKSRQRELSNQLQTVTASFKEKLLEIKNHLIVLKEKVKSEEVLGVLLPSLKAGSNLEFVLLEEKEQFIRNIVNGLSSSWAKSIESLAKEVNSRITLI</sequence>
<dbReference type="SUPFAM" id="SSF48452">
    <property type="entry name" value="TPR-like"/>
    <property type="match status" value="1"/>
</dbReference>
<dbReference type="Gene3D" id="1.25.40.1040">
    <property type="match status" value="1"/>
</dbReference>
<dbReference type="InterPro" id="IPR019183">
    <property type="entry name" value="NAA25_NatB_aux_su"/>
</dbReference>
<dbReference type="GO" id="GO:0031416">
    <property type="term" value="C:NatB complex"/>
    <property type="evidence" value="ECO:0007669"/>
    <property type="project" value="TreeGrafter"/>
</dbReference>
<dbReference type="InterPro" id="IPR011990">
    <property type="entry name" value="TPR-like_helical_dom_sf"/>
</dbReference>
<dbReference type="PANTHER" id="PTHR22767">
    <property type="entry name" value="N-TERMINAL ACETYLTRANSFERASE-RELATED"/>
    <property type="match status" value="1"/>
</dbReference>
<comment type="caution">
    <text evidence="2">The sequence shown here is derived from an EMBL/GenBank/DDBJ whole genome shotgun (WGS) entry which is preliminary data.</text>
</comment>
<protein>
    <submittedName>
        <fullName evidence="2">9345_t:CDS:1</fullName>
    </submittedName>
</protein>
<organism evidence="2 3">
    <name type="scientific">Ambispora gerdemannii</name>
    <dbReference type="NCBI Taxonomy" id="144530"/>
    <lineage>
        <taxon>Eukaryota</taxon>
        <taxon>Fungi</taxon>
        <taxon>Fungi incertae sedis</taxon>
        <taxon>Mucoromycota</taxon>
        <taxon>Glomeromycotina</taxon>
        <taxon>Glomeromycetes</taxon>
        <taxon>Archaeosporales</taxon>
        <taxon>Ambisporaceae</taxon>
        <taxon>Ambispora</taxon>
    </lineage>
</organism>